<dbReference type="GO" id="GO:0005737">
    <property type="term" value="C:cytoplasm"/>
    <property type="evidence" value="ECO:0007669"/>
    <property type="project" value="TreeGrafter"/>
</dbReference>
<dbReference type="Pfam" id="PF00307">
    <property type="entry name" value="CH"/>
    <property type="match status" value="4"/>
</dbReference>
<dbReference type="PANTHER" id="PTHR19961">
    <property type="entry name" value="FIMBRIN/PLASTIN"/>
    <property type="match status" value="1"/>
</dbReference>
<dbReference type="PANTHER" id="PTHR19961:SF18">
    <property type="entry name" value="FI19014P1"/>
    <property type="match status" value="1"/>
</dbReference>
<dbReference type="GO" id="GO:0051017">
    <property type="term" value="P:actin filament bundle assembly"/>
    <property type="evidence" value="ECO:0007669"/>
    <property type="project" value="InterPro"/>
</dbReference>
<dbReference type="CDD" id="cd21220">
    <property type="entry name" value="CH_PLS_FIM_rpt4"/>
    <property type="match status" value="1"/>
</dbReference>
<accession>A0A9Q0LNK9</accession>
<evidence type="ECO:0000259" key="7">
    <source>
        <dbReference type="PROSITE" id="PS50021"/>
    </source>
</evidence>
<feature type="domain" description="Calponin-homology (CH)" evidence="7">
    <location>
        <begin position="591"/>
        <end position="706"/>
    </location>
</feature>
<keyword evidence="9" id="KW-1185">Reference proteome</keyword>
<evidence type="ECO:0000256" key="5">
    <source>
        <dbReference type="SAM" id="Coils"/>
    </source>
</evidence>
<dbReference type="GO" id="GO:0051639">
    <property type="term" value="P:actin filament network formation"/>
    <property type="evidence" value="ECO:0007669"/>
    <property type="project" value="TreeGrafter"/>
</dbReference>
<evidence type="ECO:0000256" key="3">
    <source>
        <dbReference type="ARBA" id="ARBA00022837"/>
    </source>
</evidence>
<dbReference type="CDD" id="cd21218">
    <property type="entry name" value="CH_PLS_FIM_rpt2"/>
    <property type="match status" value="1"/>
</dbReference>
<dbReference type="GO" id="GO:0051015">
    <property type="term" value="F:actin filament binding"/>
    <property type="evidence" value="ECO:0007669"/>
    <property type="project" value="InterPro"/>
</dbReference>
<evidence type="ECO:0000256" key="6">
    <source>
        <dbReference type="SAM" id="MobiDB-lite"/>
    </source>
</evidence>
<protein>
    <submittedName>
        <fullName evidence="8">Fimbrin-1</fullName>
    </submittedName>
</protein>
<dbReference type="OrthoDB" id="431378at2759"/>
<dbReference type="Gene3D" id="1.10.418.10">
    <property type="entry name" value="Calponin-like domain"/>
    <property type="match status" value="4"/>
</dbReference>
<evidence type="ECO:0000313" key="8">
    <source>
        <dbReference type="EMBL" id="KAJ5076113.1"/>
    </source>
</evidence>
<comment type="caution">
    <text evidence="8">The sequence shown here is derived from an EMBL/GenBank/DDBJ whole genome shotgun (WGS) entry which is preliminary data.</text>
</comment>
<feature type="coiled-coil region" evidence="5">
    <location>
        <begin position="37"/>
        <end position="161"/>
    </location>
</feature>
<evidence type="ECO:0000256" key="1">
    <source>
        <dbReference type="ARBA" id="ARBA00022723"/>
    </source>
</evidence>
<proteinExistence type="predicted"/>
<dbReference type="InterPro" id="IPR039959">
    <property type="entry name" value="Fimbrin/Plastin"/>
</dbReference>
<dbReference type="CDD" id="cd21219">
    <property type="entry name" value="CH_PLS_FIM_rpt3"/>
    <property type="match status" value="1"/>
</dbReference>
<dbReference type="InterPro" id="IPR036872">
    <property type="entry name" value="CH_dom_sf"/>
</dbReference>
<evidence type="ECO:0000256" key="2">
    <source>
        <dbReference type="ARBA" id="ARBA00022737"/>
    </source>
</evidence>
<sequence>MNPLQQKVEQLKQLTTTFVKNPKKIKKKEVENLSQISQQLSAGLIEIEEQKKKLENEYEEFKKKSSEQPKDTPKLKEAVLKSKKFQSLLAKAKEYKKEKKNLEEDLKTTEQTTNSLTDFAQKLKQEKQNLIEQNQELQAKLIKAQTEMKETSAKLNSAESQVKLFNVNEKEIVELRIQKVWFEKLSIQNTDLTDIWAKVLILRNSEIAEQKKEKKQLLKDANKAIDFIFDEVIKKTSLSTNPFLDQAKEFDWFDFGDKLSDHEVQLLMIEDDSKRKIYYMVYLILTYQVYEKTKTELETLKKEEVELKKKITQNDEKIKKIKKKNKDLKEEVKKLKDLESKNEATKILEYQKEIEELKKQKSSVESLLQQEQIANQKNEKLAKDNDEKYKKAQKSVDEEKEEKEKLKKELEKLRKELTESKNQNEEYKKDIDEHKNKYDKLSKEYEEMLKKNKTGMKDLEKNQLAKIEELTKQNQALGEENKKLKEENQKLKKSQEDSEKDQEKQKKLEEYEKKLEKKKNKAKKYKNESKENKNKLENKEKENEELRKELEALKLNMEKKEEKITDEKEEEKKTAKDLSSLPVKVSTRAISPTEEFIINFVNEAFKNDPDLEHLIPIGRMTADLLDASKDGVLLCKLVNYTAPGTIDERVINYNGNREMVKENYTLCLSSARSIGCDVTNINAEKLADLEESEVINLAWQIMKSGTTNYVNLHRHPELMELHEAGVVSQKDLETLTPEEILLRWFNYHLAKANHKRKVQNFTTDLADGENLTVLLSQLSPEHCDLTKFYELKAIDQRVRYACDCSKAISPQLNISPDVLMKGEIPDLITSYVGNIFHVKPGLQSSKTSEINHALDYQSSGTREERAFKIWINSLGVDPKVNNLYEDLKDGFILLQVLDKIEPGCVDWKKINTKPSNLYQTIENCNYVIELGRSLGFQLVSISGSDIVKANKMLVLGYIWQAMEFHIKNILKKLNVIQSGRITDKSMTTWANNKVKEAGKSSQISSLKDPSIKNAIFFIDLIYAIRPEAVNYKFVKAGDDEEQCMDNALYAITLSRKLGADIFALPEDIVEVKPKMLLTVLGELMRLHKLYHKKK</sequence>
<dbReference type="EMBL" id="JAPDFW010000063">
    <property type="protein sequence ID" value="KAJ5076113.1"/>
    <property type="molecule type" value="Genomic_DNA"/>
</dbReference>
<dbReference type="SUPFAM" id="SSF47576">
    <property type="entry name" value="Calponin-homology domain, CH-domain"/>
    <property type="match status" value="1"/>
</dbReference>
<dbReference type="PROSITE" id="PS00019">
    <property type="entry name" value="ACTININ_1"/>
    <property type="match status" value="1"/>
</dbReference>
<feature type="domain" description="Calponin-homology (CH)" evidence="7">
    <location>
        <begin position="735"/>
        <end position="840"/>
    </location>
</feature>
<dbReference type="AlphaFoldDB" id="A0A9Q0LNK9"/>
<feature type="domain" description="Calponin-homology (CH)" evidence="7">
    <location>
        <begin position="861"/>
        <end position="966"/>
    </location>
</feature>
<dbReference type="InterPro" id="IPR001715">
    <property type="entry name" value="CH_dom"/>
</dbReference>
<dbReference type="GO" id="GO:0032432">
    <property type="term" value="C:actin filament bundle"/>
    <property type="evidence" value="ECO:0007669"/>
    <property type="project" value="TreeGrafter"/>
</dbReference>
<keyword evidence="2" id="KW-0677">Repeat</keyword>
<dbReference type="InterPro" id="IPR001589">
    <property type="entry name" value="Actinin_actin-bd_CS"/>
</dbReference>
<keyword evidence="3" id="KW-0106">Calcium</keyword>
<feature type="domain" description="Calponin-homology (CH)" evidence="7">
    <location>
        <begin position="980"/>
        <end position="1088"/>
    </location>
</feature>
<dbReference type="GO" id="GO:0046872">
    <property type="term" value="F:metal ion binding"/>
    <property type="evidence" value="ECO:0007669"/>
    <property type="project" value="UniProtKB-KW"/>
</dbReference>
<reference evidence="8" key="1">
    <citation type="submission" date="2022-10" db="EMBL/GenBank/DDBJ databases">
        <title>Novel sulphate-reducing endosymbionts in the free-living metamonad Anaeramoeba.</title>
        <authorList>
            <person name="Jerlstrom-Hultqvist J."/>
            <person name="Cepicka I."/>
            <person name="Gallot-Lavallee L."/>
            <person name="Salas-Leiva D."/>
            <person name="Curtis B.A."/>
            <person name="Zahonova K."/>
            <person name="Pipaliya S."/>
            <person name="Dacks J."/>
            <person name="Roger A.J."/>
        </authorList>
    </citation>
    <scope>NUCLEOTIDE SEQUENCE</scope>
    <source>
        <strain evidence="8">BMAN</strain>
    </source>
</reference>
<feature type="compositionally biased region" description="Basic and acidic residues" evidence="6">
    <location>
        <begin position="525"/>
        <end position="544"/>
    </location>
</feature>
<dbReference type="FunFam" id="1.10.418.10:FF:000010">
    <property type="entry name" value="Plastin-3 isoform 1"/>
    <property type="match status" value="1"/>
</dbReference>
<feature type="compositionally biased region" description="Basic and acidic residues" evidence="6">
    <location>
        <begin position="377"/>
        <end position="438"/>
    </location>
</feature>
<evidence type="ECO:0000256" key="4">
    <source>
        <dbReference type="ARBA" id="ARBA00023203"/>
    </source>
</evidence>
<keyword evidence="4" id="KW-0009">Actin-binding</keyword>
<dbReference type="SMART" id="SM00033">
    <property type="entry name" value="CH"/>
    <property type="match status" value="4"/>
</dbReference>
<name>A0A9Q0LNK9_ANAIG</name>
<feature type="compositionally biased region" description="Basic and acidic residues" evidence="6">
    <location>
        <begin position="479"/>
        <end position="515"/>
    </location>
</feature>
<keyword evidence="1" id="KW-0479">Metal-binding</keyword>
<evidence type="ECO:0000313" key="9">
    <source>
        <dbReference type="Proteomes" id="UP001149090"/>
    </source>
</evidence>
<dbReference type="GO" id="GO:0005884">
    <property type="term" value="C:actin filament"/>
    <property type="evidence" value="ECO:0007669"/>
    <property type="project" value="TreeGrafter"/>
</dbReference>
<dbReference type="Proteomes" id="UP001149090">
    <property type="component" value="Unassembled WGS sequence"/>
</dbReference>
<feature type="region of interest" description="Disordered" evidence="6">
    <location>
        <begin position="376"/>
        <end position="438"/>
    </location>
</feature>
<keyword evidence="5" id="KW-0175">Coiled coil</keyword>
<gene>
    <name evidence="8" type="ORF">M0811_06975</name>
</gene>
<dbReference type="PROSITE" id="PS50021">
    <property type="entry name" value="CH"/>
    <property type="match status" value="4"/>
</dbReference>
<organism evidence="8 9">
    <name type="scientific">Anaeramoeba ignava</name>
    <name type="common">Anaerobic marine amoeba</name>
    <dbReference type="NCBI Taxonomy" id="1746090"/>
    <lineage>
        <taxon>Eukaryota</taxon>
        <taxon>Metamonada</taxon>
        <taxon>Anaeramoebidae</taxon>
        <taxon>Anaeramoeba</taxon>
    </lineage>
</organism>
<feature type="region of interest" description="Disordered" evidence="6">
    <location>
        <begin position="470"/>
        <end position="544"/>
    </location>
</feature>